<comment type="similarity">
    <text evidence="2">Belongs to the peptidase S1 family. Snake venom subfamily.</text>
</comment>
<dbReference type="InterPro" id="IPR001314">
    <property type="entry name" value="Peptidase_S1A"/>
</dbReference>
<dbReference type="FunFam" id="2.40.10.10:FF:000010">
    <property type="entry name" value="Kallikrein related peptidase 11"/>
    <property type="match status" value="1"/>
</dbReference>
<keyword evidence="3" id="KW-0964">Secreted</keyword>
<evidence type="ECO:0000256" key="4">
    <source>
        <dbReference type="ARBA" id="ARBA00022670"/>
    </source>
</evidence>
<evidence type="ECO:0000256" key="7">
    <source>
        <dbReference type="ARBA" id="ARBA00023157"/>
    </source>
</evidence>
<evidence type="ECO:0000256" key="1">
    <source>
        <dbReference type="ARBA" id="ARBA00004239"/>
    </source>
</evidence>
<sequence length="229" mass="25457">THVSVIVAFFIHKYSASDLHLKPGPKTIHSNYRKQTLFCGGTLLSDEWVLSGAHCKPKSNVEVRLEEHDIWEPEGTGQHILSAKFIHHPDYNSLMQDSDLMLIESTCHFEQPCTPCSTSKYASDGTMCQISLSHEVPREGLQCLDTPLLSDDTCFNAYPFKITENMICSGFLEGGTDSCQGDSGGPMMCNGELQRVVSWGHGCALRNKPGVYTKVCNYICWIKDTMVSD</sequence>
<evidence type="ECO:0000256" key="5">
    <source>
        <dbReference type="ARBA" id="ARBA00022801"/>
    </source>
</evidence>
<evidence type="ECO:0000256" key="6">
    <source>
        <dbReference type="ARBA" id="ARBA00022825"/>
    </source>
</evidence>
<dbReference type="AlphaFoldDB" id="A0A3Q3J2V5"/>
<dbReference type="GO" id="GO:0006508">
    <property type="term" value="P:proteolysis"/>
    <property type="evidence" value="ECO:0007669"/>
    <property type="project" value="UniProtKB-KW"/>
</dbReference>
<dbReference type="PROSITE" id="PS50240">
    <property type="entry name" value="TRYPSIN_DOM"/>
    <property type="match status" value="1"/>
</dbReference>
<comment type="subcellular location">
    <subcellularLocation>
        <location evidence="1">Secreted</location>
        <location evidence="1">Extracellular space</location>
    </subcellularLocation>
</comment>
<evidence type="ECO:0000256" key="3">
    <source>
        <dbReference type="ARBA" id="ARBA00022525"/>
    </source>
</evidence>
<protein>
    <recommendedName>
        <fullName evidence="9">trypsin</fullName>
        <ecNumber evidence="9">3.4.21.4</ecNumber>
    </recommendedName>
</protein>
<dbReference type="SUPFAM" id="SSF50494">
    <property type="entry name" value="Trypsin-like serine proteases"/>
    <property type="match status" value="1"/>
</dbReference>
<dbReference type="EC" id="3.4.21.4" evidence="9"/>
<dbReference type="InterPro" id="IPR001254">
    <property type="entry name" value="Trypsin_dom"/>
</dbReference>
<keyword evidence="12" id="KW-1185">Reference proteome</keyword>
<comment type="catalytic activity">
    <reaction evidence="8">
        <text>Preferential cleavage: Arg-|-Xaa, Lys-|-Xaa.</text>
        <dbReference type="EC" id="3.4.21.4"/>
    </reaction>
</comment>
<dbReference type="CDD" id="cd00190">
    <property type="entry name" value="Tryp_SPc"/>
    <property type="match status" value="1"/>
</dbReference>
<dbReference type="Proteomes" id="UP000261600">
    <property type="component" value="Unplaced"/>
</dbReference>
<reference evidence="11" key="2">
    <citation type="submission" date="2025-09" db="UniProtKB">
        <authorList>
            <consortium name="Ensembl"/>
        </authorList>
    </citation>
    <scope>IDENTIFICATION</scope>
</reference>
<dbReference type="Gene3D" id="2.40.10.10">
    <property type="entry name" value="Trypsin-like serine proteases"/>
    <property type="match status" value="2"/>
</dbReference>
<dbReference type="GO" id="GO:0005615">
    <property type="term" value="C:extracellular space"/>
    <property type="evidence" value="ECO:0007669"/>
    <property type="project" value="TreeGrafter"/>
</dbReference>
<keyword evidence="4" id="KW-0645">Protease</keyword>
<feature type="domain" description="Peptidase S1" evidence="10">
    <location>
        <begin position="6"/>
        <end position="227"/>
    </location>
</feature>
<dbReference type="Pfam" id="PF00089">
    <property type="entry name" value="Trypsin"/>
    <property type="match status" value="1"/>
</dbReference>
<dbReference type="InterPro" id="IPR009003">
    <property type="entry name" value="Peptidase_S1_PA"/>
</dbReference>
<dbReference type="Ensembl" id="ENSMALT00000007653.1">
    <property type="protein sequence ID" value="ENSMALP00000007492.1"/>
    <property type="gene ID" value="ENSMALG00000005304.1"/>
</dbReference>
<evidence type="ECO:0000256" key="2">
    <source>
        <dbReference type="ARBA" id="ARBA00009228"/>
    </source>
</evidence>
<accession>A0A3Q3J2V5</accession>
<evidence type="ECO:0000313" key="12">
    <source>
        <dbReference type="Proteomes" id="UP000261600"/>
    </source>
</evidence>
<dbReference type="PRINTS" id="PR00722">
    <property type="entry name" value="CHYMOTRYPSIN"/>
</dbReference>
<evidence type="ECO:0000259" key="10">
    <source>
        <dbReference type="PROSITE" id="PS50240"/>
    </source>
</evidence>
<evidence type="ECO:0000313" key="11">
    <source>
        <dbReference type="Ensembl" id="ENSMALP00000007492.1"/>
    </source>
</evidence>
<name>A0A3Q3J2V5_MONAL</name>
<dbReference type="PROSITE" id="PS00135">
    <property type="entry name" value="TRYPSIN_SER"/>
    <property type="match status" value="1"/>
</dbReference>
<dbReference type="SMART" id="SM00020">
    <property type="entry name" value="Tryp_SPc"/>
    <property type="match status" value="1"/>
</dbReference>
<organism evidence="11 12">
    <name type="scientific">Monopterus albus</name>
    <name type="common">Swamp eel</name>
    <dbReference type="NCBI Taxonomy" id="43700"/>
    <lineage>
        <taxon>Eukaryota</taxon>
        <taxon>Metazoa</taxon>
        <taxon>Chordata</taxon>
        <taxon>Craniata</taxon>
        <taxon>Vertebrata</taxon>
        <taxon>Euteleostomi</taxon>
        <taxon>Actinopterygii</taxon>
        <taxon>Neopterygii</taxon>
        <taxon>Teleostei</taxon>
        <taxon>Neoteleostei</taxon>
        <taxon>Acanthomorphata</taxon>
        <taxon>Anabantaria</taxon>
        <taxon>Synbranchiformes</taxon>
        <taxon>Synbranchidae</taxon>
        <taxon>Monopterus</taxon>
    </lineage>
</organism>
<evidence type="ECO:0000256" key="8">
    <source>
        <dbReference type="ARBA" id="ARBA00036320"/>
    </source>
</evidence>
<proteinExistence type="inferred from homology"/>
<keyword evidence="5" id="KW-0378">Hydrolase</keyword>
<dbReference type="InterPro" id="IPR050127">
    <property type="entry name" value="Serine_Proteases_S1"/>
</dbReference>
<keyword evidence="7" id="KW-1015">Disulfide bond</keyword>
<dbReference type="PANTHER" id="PTHR24264:SF15">
    <property type="entry name" value="RIKEN CDNA 2210010C04 GENE"/>
    <property type="match status" value="1"/>
</dbReference>
<dbReference type="PANTHER" id="PTHR24264">
    <property type="entry name" value="TRYPSIN-RELATED"/>
    <property type="match status" value="1"/>
</dbReference>
<evidence type="ECO:0000256" key="9">
    <source>
        <dbReference type="ARBA" id="ARBA00038868"/>
    </source>
</evidence>
<dbReference type="GO" id="GO:0004252">
    <property type="term" value="F:serine-type endopeptidase activity"/>
    <property type="evidence" value="ECO:0007669"/>
    <property type="project" value="UniProtKB-EC"/>
</dbReference>
<keyword evidence="6" id="KW-0720">Serine protease</keyword>
<reference evidence="11" key="1">
    <citation type="submission" date="2025-08" db="UniProtKB">
        <authorList>
            <consortium name="Ensembl"/>
        </authorList>
    </citation>
    <scope>IDENTIFICATION</scope>
</reference>
<dbReference type="InterPro" id="IPR043504">
    <property type="entry name" value="Peptidase_S1_PA_chymotrypsin"/>
</dbReference>
<dbReference type="InterPro" id="IPR033116">
    <property type="entry name" value="TRYPSIN_SER"/>
</dbReference>